<evidence type="ECO:0000256" key="1">
    <source>
        <dbReference type="SAM" id="SignalP"/>
    </source>
</evidence>
<protein>
    <recommendedName>
        <fullName evidence="3">DUF4105 domain-containing protein</fullName>
    </recommendedName>
</protein>
<evidence type="ECO:0008006" key="3">
    <source>
        <dbReference type="Google" id="ProtNLM"/>
    </source>
</evidence>
<evidence type="ECO:0000313" key="2">
    <source>
        <dbReference type="EMBL" id="WKN39793.1"/>
    </source>
</evidence>
<name>A0AA49JJH5_9BACT</name>
<feature type="chain" id="PRO_5041214303" description="DUF4105 domain-containing protein" evidence="1">
    <location>
        <begin position="21"/>
        <end position="220"/>
    </location>
</feature>
<dbReference type="AlphaFoldDB" id="A0AA49JJH5"/>
<dbReference type="EMBL" id="CP120682">
    <property type="protein sequence ID" value="WKN39793.1"/>
    <property type="molecule type" value="Genomic_DNA"/>
</dbReference>
<accession>A0AA49JJH5</accession>
<organism evidence="2">
    <name type="scientific">Roseihalotalea indica</name>
    <dbReference type="NCBI Taxonomy" id="2867963"/>
    <lineage>
        <taxon>Bacteria</taxon>
        <taxon>Pseudomonadati</taxon>
        <taxon>Bacteroidota</taxon>
        <taxon>Cytophagia</taxon>
        <taxon>Cytophagales</taxon>
        <taxon>Catalimonadaceae</taxon>
        <taxon>Roseihalotalea</taxon>
    </lineage>
</organism>
<feature type="signal peptide" evidence="1">
    <location>
        <begin position="1"/>
        <end position="20"/>
    </location>
</feature>
<gene>
    <name evidence="2" type="ORF">K4G66_13945</name>
</gene>
<sequence>MKFFLSTSLVLLCTLGCAFASTQTPWSSGIIITHDHQLLKGEIRYDYAHDLVMFRETEEAALQTLTTHQVSSFRYYDPEENVMHYFKTYAYQPTAYVTIPSFFEIVVEGEVAYLRKHNPYPYYAPTESRRFAVKERDQVSPHILCYDYYVYLNNEIIRASRFNKEVLPLLEDQNIAIRHHIKENKLRTYDIRDQIQLIQYTNEQLGSHPHTNLSASIRPS</sequence>
<keyword evidence="1" id="KW-0732">Signal</keyword>
<reference evidence="2" key="1">
    <citation type="journal article" date="2023" name="Comput. Struct. Biotechnol. J.">
        <title>Discovery of a novel marine Bacteroidetes with a rich repertoire of carbohydrate-active enzymes.</title>
        <authorList>
            <person name="Chen B."/>
            <person name="Liu G."/>
            <person name="Chen Q."/>
            <person name="Wang H."/>
            <person name="Liu L."/>
            <person name="Tang K."/>
        </authorList>
    </citation>
    <scope>NUCLEOTIDE SEQUENCE</scope>
    <source>
        <strain evidence="2">TK19036</strain>
    </source>
</reference>
<proteinExistence type="predicted"/>
<reference evidence="2" key="2">
    <citation type="journal article" date="2024" name="Antonie Van Leeuwenhoek">
        <title>Roseihalotalea indica gen. nov., sp. nov., a halophilic Bacteroidetes from mesopelagic Southwest Indian Ocean with higher carbohydrate metabolic potential.</title>
        <authorList>
            <person name="Chen B."/>
            <person name="Zhang M."/>
            <person name="Lin D."/>
            <person name="Ye J."/>
            <person name="Tang K."/>
        </authorList>
    </citation>
    <scope>NUCLEOTIDE SEQUENCE</scope>
    <source>
        <strain evidence="2">TK19036</strain>
    </source>
</reference>